<feature type="compositionally biased region" description="Basic and acidic residues" evidence="9">
    <location>
        <begin position="1240"/>
        <end position="1254"/>
    </location>
</feature>
<feature type="domain" description="Tripeptidyl peptidase II second Ig-like" evidence="11">
    <location>
        <begin position="797"/>
        <end position="965"/>
    </location>
</feature>
<dbReference type="eggNOG" id="KOG1114">
    <property type="taxonomic scope" value="Eukaryota"/>
</dbReference>
<protein>
    <recommendedName>
        <fullName evidence="2">Tripeptidyl-peptidase 2</fullName>
    </recommendedName>
    <alternativeName>
        <fullName evidence="7">Tripeptidyl aminopeptidase</fullName>
    </alternativeName>
</protein>
<dbReference type="InterPro" id="IPR046939">
    <property type="entry name" value="TPPII_C_sf"/>
</dbReference>
<keyword evidence="4 8" id="KW-0645">Protease</keyword>
<dbReference type="EMBL" id="CAJFDI010000001">
    <property type="protein sequence ID" value="CAD5207848.1"/>
    <property type="molecule type" value="Genomic_DNA"/>
</dbReference>
<dbReference type="Gene3D" id="2.20.25.690">
    <property type="match status" value="1"/>
</dbReference>
<feature type="active site" description="Charge relay system" evidence="8">
    <location>
        <position position="268"/>
    </location>
</feature>
<feature type="region of interest" description="Disordered" evidence="9">
    <location>
        <begin position="1201"/>
        <end position="1284"/>
    </location>
</feature>
<dbReference type="InterPro" id="IPR022229">
    <property type="entry name" value="TPPII_Ig-like-2"/>
</dbReference>
<evidence type="ECO:0000313" key="15">
    <source>
        <dbReference type="Proteomes" id="UP000095284"/>
    </source>
</evidence>
<dbReference type="Pfam" id="PF12580">
    <property type="entry name" value="TPPII"/>
    <property type="match status" value="1"/>
</dbReference>
<evidence type="ECO:0000313" key="16">
    <source>
        <dbReference type="Proteomes" id="UP000659654"/>
    </source>
</evidence>
<dbReference type="PRINTS" id="PR00723">
    <property type="entry name" value="SUBTILISIN"/>
</dbReference>
<feature type="domain" description="Tripeptidyl peptidase II C-terminal" evidence="12">
    <location>
        <begin position="1020"/>
        <end position="1083"/>
    </location>
</feature>
<dbReference type="SUPFAM" id="SSF52743">
    <property type="entry name" value="Subtilisin-like"/>
    <property type="match status" value="1"/>
</dbReference>
<dbReference type="WBParaSite" id="BXY_1002600.1">
    <property type="protein sequence ID" value="BXY_1002600.1"/>
    <property type="gene ID" value="BXY_1002600"/>
</dbReference>
<accession>A0A1I7SAH9</accession>
<feature type="domain" description="Tripeptidyl-peptidase II first Ig-like" evidence="13">
    <location>
        <begin position="544"/>
        <end position="661"/>
    </location>
</feature>
<feature type="compositionally biased region" description="Basic and acidic residues" evidence="9">
    <location>
        <begin position="1201"/>
        <end position="1215"/>
    </location>
</feature>
<proteinExistence type="inferred from homology"/>
<dbReference type="InterPro" id="IPR015500">
    <property type="entry name" value="Peptidase_S8_subtilisin-rel"/>
</dbReference>
<dbReference type="InterPro" id="IPR000209">
    <property type="entry name" value="Peptidase_S8/S53_dom"/>
</dbReference>
<evidence type="ECO:0000259" key="10">
    <source>
        <dbReference type="Pfam" id="PF00082"/>
    </source>
</evidence>
<dbReference type="GO" id="GO:0006508">
    <property type="term" value="P:proteolysis"/>
    <property type="evidence" value="ECO:0007669"/>
    <property type="project" value="UniProtKB-KW"/>
</dbReference>
<evidence type="ECO:0000256" key="8">
    <source>
        <dbReference type="PROSITE-ProRule" id="PRU01240"/>
    </source>
</evidence>
<evidence type="ECO:0000259" key="11">
    <source>
        <dbReference type="Pfam" id="PF12580"/>
    </source>
</evidence>
<reference evidence="14" key="2">
    <citation type="submission" date="2020-09" db="EMBL/GenBank/DDBJ databases">
        <authorList>
            <person name="Kikuchi T."/>
        </authorList>
    </citation>
    <scope>NUCLEOTIDE SEQUENCE</scope>
    <source>
        <strain evidence="14">Ka4C1</strain>
    </source>
</reference>
<evidence type="ECO:0000259" key="12">
    <source>
        <dbReference type="Pfam" id="PF12583"/>
    </source>
</evidence>
<keyword evidence="6 8" id="KW-0720">Serine protease</keyword>
<evidence type="ECO:0000256" key="2">
    <source>
        <dbReference type="ARBA" id="ARBA00020244"/>
    </source>
</evidence>
<dbReference type="Proteomes" id="UP000095284">
    <property type="component" value="Unplaced"/>
</dbReference>
<dbReference type="Gene3D" id="3.40.50.200">
    <property type="entry name" value="Peptidase S8/S53 domain"/>
    <property type="match status" value="1"/>
</dbReference>
<dbReference type="GO" id="GO:0004177">
    <property type="term" value="F:aminopeptidase activity"/>
    <property type="evidence" value="ECO:0007669"/>
    <property type="project" value="UniProtKB-KW"/>
</dbReference>
<evidence type="ECO:0000256" key="9">
    <source>
        <dbReference type="SAM" id="MobiDB-lite"/>
    </source>
</evidence>
<evidence type="ECO:0000256" key="1">
    <source>
        <dbReference type="ARBA" id="ARBA00011073"/>
    </source>
</evidence>
<dbReference type="GO" id="GO:0008240">
    <property type="term" value="F:tripeptidyl-peptidase activity"/>
    <property type="evidence" value="ECO:0007669"/>
    <property type="project" value="TreeGrafter"/>
</dbReference>
<keyword evidence="3" id="KW-0031">Aminopeptidase</keyword>
<dbReference type="PANTHER" id="PTHR43806">
    <property type="entry name" value="PEPTIDASE S8"/>
    <property type="match status" value="1"/>
</dbReference>
<sequence length="1393" mass="156908">MSGDYDGEDEKWPFHQLIPKDIVGQPDFLAKNPEFDGRGTVIAILDMGVDLAAPGLQTTSNGLPKIIDAVNFTGSGDVITTEVRRIDETREILGLSGRKLKIPERWTNPSGEYRLGLKRLFELYPPELLTRIRDSRLENELIPRHAGLIAENLKKLNNHINAVGQSSKNLTDKWKRRDLEFQLEYLRGFGSKIDSGPALDCVVWHDGERWRACLDTTFRGDLAKFTPMTDFRHERQWGFLTAEDSLTYCLAIRNNGNLLEITTPSGSHGTHCAHIAAAFYPDQPECSGLAPGAQIVSIVIGDNRNRGRSLGQAFARAINYCAEIGVDLVNFSYGGAHSAVQPTGTLLEYLNKLIYDEGIAFFASAGNEGPALSSLCDPAAQTSAVISVGAILPEDATEVLYGTSEKRETCMLHFSSRGPTSDGRLGINFTAPGAAIAGMPLYSQNAAQCKNGTSMAAPNALGCAACLLSAAKSANIPMSPLKLKLAMENSARPLDSEKLTKLDYGNGIINLPGAFEALKKLESLPETLSDFVVTVGHVSSGGSDHEKKGIYIRDPYQLQHTTDYKVWIEPRFRNRKGDIVSKHKFQRQIRLESSAPYVKHTKNIHLANEHASFQVRVDPANLEAGRVHYTEIVGYDAGFKLSPRAGTSNAPPLFRVPITVIKPLELEKGENSLKTRFKLTAGQPERLFLQCPSNSTEVSVKIKSTNKRSTAKIYLNFAQKVAAQDEYELYTLEPLSEISVTKWVRDRSSLEFCALLEWSNFDRETEIEAEFTFLGYYVSISDMYSGPAVGEMTLCNELSHMTLKPSLIFDWLRRLELPRNFRIEPLDERVFFMDNVKMYALFLTYHIKSEVSSTFKFSLPGVADHYYGNQIECLTMQLFEHQKLIPPYSGREYRGLEKGDYRLEVQLRHKDTVFLEKFTSAPLEMRIKLKPITISIYHTYQAAQKKGNNTISSLAMRPGQTKTAFYSGTESLPTWSRNGDCLYGTMSLTATDPGQTVTMQLSAFPRAAMSKANRVVELKNRKDESKTPEMKFKDALRDFKISQMLQTSDEKISESLYKELSDEYPDNIVLLLARLSLQYSKKERNVKEIYELANKLIGLIGMEEVLKFTGNRSHRDLELLEEKAESLDKRQKLEEVHKILATTLLDNFLAKNPKNIPKVFQNQFKLVYDQGFTDRPEQFDGSWLGWENQSVEKTVEVAETRRRVEEAEEKEKDSGEDSADEGIEMRSLKTSESSSSSSEDITKGDQKISTKDSGVELCELTDSGDQEKGEEVKEHQNIKHEEKTERIEEKVDIQEEAKEFCVDLEMIDKIMVQYSRISNMDTDEAKVLKIKQCLSHGFYGLALKKLIKITSQKDARLVWNAMFELADTLGWSLISERWRDYYLGKYCVPKRAF</sequence>
<comment type="similarity">
    <text evidence="1 8">Belongs to the peptidase S8 family.</text>
</comment>
<evidence type="ECO:0000256" key="6">
    <source>
        <dbReference type="ARBA" id="ARBA00022825"/>
    </source>
</evidence>
<evidence type="ECO:0000256" key="4">
    <source>
        <dbReference type="ARBA" id="ARBA00022670"/>
    </source>
</evidence>
<reference evidence="17" key="1">
    <citation type="submission" date="2016-11" db="UniProtKB">
        <authorList>
            <consortium name="WormBaseParasite"/>
        </authorList>
    </citation>
    <scope>IDENTIFICATION</scope>
</reference>
<feature type="domain" description="Peptidase S8/S53" evidence="10">
    <location>
        <begin position="37"/>
        <end position="507"/>
    </location>
</feature>
<gene>
    <name evidence="14" type="ORF">BXYJ_LOCUS130</name>
</gene>
<evidence type="ECO:0000259" key="13">
    <source>
        <dbReference type="Pfam" id="PF21223"/>
    </source>
</evidence>
<dbReference type="Proteomes" id="UP000582659">
    <property type="component" value="Unassembled WGS sequence"/>
</dbReference>
<feature type="active site" description="Charge relay system" evidence="8">
    <location>
        <position position="46"/>
    </location>
</feature>
<dbReference type="Pfam" id="PF21223">
    <property type="entry name" value="TPPII_Ig-like-1"/>
    <property type="match status" value="1"/>
</dbReference>
<feature type="compositionally biased region" description="Basic and acidic residues" evidence="9">
    <location>
        <begin position="1265"/>
        <end position="1284"/>
    </location>
</feature>
<evidence type="ECO:0000313" key="14">
    <source>
        <dbReference type="EMBL" id="CAD5207848.1"/>
    </source>
</evidence>
<dbReference type="PROSITE" id="PS51892">
    <property type="entry name" value="SUBTILASE"/>
    <property type="match status" value="1"/>
</dbReference>
<dbReference type="Pfam" id="PF00082">
    <property type="entry name" value="Peptidase_S8"/>
    <property type="match status" value="1"/>
</dbReference>
<organism evidence="15 17">
    <name type="scientific">Bursaphelenchus xylophilus</name>
    <name type="common">Pinewood nematode worm</name>
    <name type="synonym">Aphelenchoides xylophilus</name>
    <dbReference type="NCBI Taxonomy" id="6326"/>
    <lineage>
        <taxon>Eukaryota</taxon>
        <taxon>Metazoa</taxon>
        <taxon>Ecdysozoa</taxon>
        <taxon>Nematoda</taxon>
        <taxon>Chromadorea</taxon>
        <taxon>Rhabditida</taxon>
        <taxon>Tylenchina</taxon>
        <taxon>Tylenchomorpha</taxon>
        <taxon>Aphelenchoidea</taxon>
        <taxon>Aphelenchoididae</taxon>
        <taxon>Bursaphelenchus</taxon>
    </lineage>
</organism>
<dbReference type="Pfam" id="PF12583">
    <property type="entry name" value="TPPII_C"/>
    <property type="match status" value="1"/>
</dbReference>
<dbReference type="InterPro" id="IPR036852">
    <property type="entry name" value="Peptidase_S8/S53_dom_sf"/>
</dbReference>
<dbReference type="InterPro" id="IPR022232">
    <property type="entry name" value="TPPII_C_art"/>
</dbReference>
<dbReference type="PANTHER" id="PTHR43806:SF14">
    <property type="entry name" value="TRIPEPTIDYL-PEPTIDASE 2"/>
    <property type="match status" value="1"/>
</dbReference>
<keyword evidence="5 8" id="KW-0378">Hydrolase</keyword>
<dbReference type="Gene3D" id="1.25.40.710">
    <property type="match status" value="1"/>
</dbReference>
<feature type="active site" description="Charge relay system" evidence="8">
    <location>
        <position position="454"/>
    </location>
</feature>
<dbReference type="Gene3D" id="2.60.40.3170">
    <property type="match status" value="1"/>
</dbReference>
<dbReference type="SMR" id="A0A1I7SAH9"/>
<dbReference type="GO" id="GO:0004252">
    <property type="term" value="F:serine-type endopeptidase activity"/>
    <property type="evidence" value="ECO:0007669"/>
    <property type="project" value="UniProtKB-UniRule"/>
</dbReference>
<dbReference type="GO" id="GO:0005829">
    <property type="term" value="C:cytosol"/>
    <property type="evidence" value="ECO:0007669"/>
    <property type="project" value="TreeGrafter"/>
</dbReference>
<evidence type="ECO:0000256" key="3">
    <source>
        <dbReference type="ARBA" id="ARBA00022438"/>
    </source>
</evidence>
<evidence type="ECO:0000256" key="5">
    <source>
        <dbReference type="ARBA" id="ARBA00022801"/>
    </source>
</evidence>
<dbReference type="EMBL" id="CAJFCV020000001">
    <property type="protein sequence ID" value="CAG9079405.1"/>
    <property type="molecule type" value="Genomic_DNA"/>
</dbReference>
<evidence type="ECO:0000256" key="7">
    <source>
        <dbReference type="ARBA" id="ARBA00032232"/>
    </source>
</evidence>
<dbReference type="OrthoDB" id="10256524at2759"/>
<keyword evidence="16" id="KW-1185">Reference proteome</keyword>
<dbReference type="InterPro" id="IPR050131">
    <property type="entry name" value="Peptidase_S8_subtilisin-like"/>
</dbReference>
<dbReference type="InterPro" id="IPR048383">
    <property type="entry name" value="TPPII_Ig-like-1"/>
</dbReference>
<dbReference type="InterPro" id="IPR046940">
    <property type="entry name" value="TPPII_Ig-like_sf"/>
</dbReference>
<evidence type="ECO:0000313" key="17">
    <source>
        <dbReference type="WBParaSite" id="BXY_1002600.1"/>
    </source>
</evidence>
<name>A0A1I7SAH9_BURXY</name>
<dbReference type="Proteomes" id="UP000659654">
    <property type="component" value="Unassembled WGS sequence"/>
</dbReference>